<evidence type="ECO:0000256" key="3">
    <source>
        <dbReference type="ARBA" id="ARBA00022741"/>
    </source>
</evidence>
<evidence type="ECO:0000259" key="6">
    <source>
        <dbReference type="Pfam" id="PF00294"/>
    </source>
</evidence>
<dbReference type="RefSeq" id="WP_227614930.1">
    <property type="nucleotide sequence ID" value="NZ_JAJEPR010000009.1"/>
</dbReference>
<organism evidence="7 8">
    <name type="scientific">Fusicatenibacter faecihominis</name>
    <dbReference type="NCBI Taxonomy" id="2881276"/>
    <lineage>
        <taxon>Bacteria</taxon>
        <taxon>Bacillati</taxon>
        <taxon>Bacillota</taxon>
        <taxon>Clostridia</taxon>
        <taxon>Lachnospirales</taxon>
        <taxon>Lachnospiraceae</taxon>
        <taxon>Fusicatenibacter</taxon>
    </lineage>
</organism>
<reference evidence="7 8" key="1">
    <citation type="submission" date="2021-10" db="EMBL/GenBank/DDBJ databases">
        <title>Anaerobic single-cell dispensing facilitates the cultivation of human gut bacteria.</title>
        <authorList>
            <person name="Afrizal A."/>
        </authorList>
    </citation>
    <scope>NUCLEOTIDE SEQUENCE [LARGE SCALE GENOMIC DNA]</scope>
    <source>
        <strain evidence="7 8">CLA-AA-H277</strain>
    </source>
</reference>
<dbReference type="InterPro" id="IPR050306">
    <property type="entry name" value="PfkB_Carbo_kinase"/>
</dbReference>
<dbReference type="GO" id="GO:0016301">
    <property type="term" value="F:kinase activity"/>
    <property type="evidence" value="ECO:0007669"/>
    <property type="project" value="UniProtKB-KW"/>
</dbReference>
<gene>
    <name evidence="7" type="ORF">LKD71_07370</name>
</gene>
<dbReference type="InterPro" id="IPR011611">
    <property type="entry name" value="PfkB_dom"/>
</dbReference>
<dbReference type="AlphaFoldDB" id="A0AAE3DSN8"/>
<keyword evidence="8" id="KW-1185">Reference proteome</keyword>
<dbReference type="Gene3D" id="3.40.1190.20">
    <property type="match status" value="1"/>
</dbReference>
<evidence type="ECO:0000313" key="8">
    <source>
        <dbReference type="Proteomes" id="UP001197875"/>
    </source>
</evidence>
<accession>A0AAE3DSN8</accession>
<evidence type="ECO:0000256" key="4">
    <source>
        <dbReference type="ARBA" id="ARBA00022777"/>
    </source>
</evidence>
<feature type="domain" description="Carbohydrate kinase PfkB" evidence="6">
    <location>
        <begin position="3"/>
        <end position="300"/>
    </location>
</feature>
<dbReference type="InterPro" id="IPR002139">
    <property type="entry name" value="Ribo/fructo_kinase"/>
</dbReference>
<dbReference type="CDD" id="cd01167">
    <property type="entry name" value="bac_FRK"/>
    <property type="match status" value="1"/>
</dbReference>
<sequence length="310" mass="33859">MDVISVGEMLIDFTPGKEANSYVRNPGGAPANAVIAIARNGLSTGFVGKLGDDDFGRFLKETLEKEGVKVLCPELTKEAITTLAFVTLYENGERSFTFARKPGADMLLTKNDIDENEIRQAKMVHAGSVNMTKEPARGANLYAMKLAHDNGKLVSFDVNYRDTLWENEAACKEVADQVYDYVDFLKISEEELYFVGGEENIPAFMKEHGISVVIETLGADGAKYFFDGHTGHQPGHKVHAVDATGAGDAFWGGFLSRILMSGVTTKTDLTEDIVKEALRYGNASGAVCVQRMGGIPALPTREEIEEYLNK</sequence>
<dbReference type="InterPro" id="IPR029056">
    <property type="entry name" value="Ribokinase-like"/>
</dbReference>
<comment type="similarity">
    <text evidence="1">Belongs to the carbohydrate kinase PfkB family.</text>
</comment>
<dbReference type="Proteomes" id="UP001197875">
    <property type="component" value="Unassembled WGS sequence"/>
</dbReference>
<protein>
    <submittedName>
        <fullName evidence="7">PfkB family carbohydrate kinase</fullName>
    </submittedName>
</protein>
<dbReference type="SUPFAM" id="SSF53613">
    <property type="entry name" value="Ribokinase-like"/>
    <property type="match status" value="1"/>
</dbReference>
<proteinExistence type="inferred from homology"/>
<dbReference type="GO" id="GO:0005524">
    <property type="term" value="F:ATP binding"/>
    <property type="evidence" value="ECO:0007669"/>
    <property type="project" value="UniProtKB-KW"/>
</dbReference>
<evidence type="ECO:0000256" key="2">
    <source>
        <dbReference type="ARBA" id="ARBA00022679"/>
    </source>
</evidence>
<name>A0AAE3DSN8_9FIRM</name>
<evidence type="ECO:0000256" key="5">
    <source>
        <dbReference type="ARBA" id="ARBA00022840"/>
    </source>
</evidence>
<evidence type="ECO:0000313" key="7">
    <source>
        <dbReference type="EMBL" id="MCC2189624.1"/>
    </source>
</evidence>
<keyword evidence="5" id="KW-0067">ATP-binding</keyword>
<keyword evidence="3" id="KW-0547">Nucleotide-binding</keyword>
<dbReference type="EMBL" id="JAJEPR010000009">
    <property type="protein sequence ID" value="MCC2189624.1"/>
    <property type="molecule type" value="Genomic_DNA"/>
</dbReference>
<dbReference type="Pfam" id="PF00294">
    <property type="entry name" value="PfkB"/>
    <property type="match status" value="1"/>
</dbReference>
<dbReference type="PANTHER" id="PTHR43085">
    <property type="entry name" value="HEXOKINASE FAMILY MEMBER"/>
    <property type="match status" value="1"/>
</dbReference>
<keyword evidence="4 7" id="KW-0418">Kinase</keyword>
<dbReference type="PANTHER" id="PTHR43085:SF1">
    <property type="entry name" value="PSEUDOURIDINE KINASE-RELATED"/>
    <property type="match status" value="1"/>
</dbReference>
<keyword evidence="2" id="KW-0808">Transferase</keyword>
<evidence type="ECO:0000256" key="1">
    <source>
        <dbReference type="ARBA" id="ARBA00010688"/>
    </source>
</evidence>
<comment type="caution">
    <text evidence="7">The sequence shown here is derived from an EMBL/GenBank/DDBJ whole genome shotgun (WGS) entry which is preliminary data.</text>
</comment>
<dbReference type="PRINTS" id="PR00990">
    <property type="entry name" value="RIBOKINASE"/>
</dbReference>